<proteinExistence type="predicted"/>
<dbReference type="Proteomes" id="UP000499080">
    <property type="component" value="Unassembled WGS sequence"/>
</dbReference>
<sequence length="102" mass="11633">MECRGAFRSKPFAWSGKLLKAGLRQVILDHFRPRKLDYSTPKPIVIVENQSELSLRGTEGWISNLSQYLSLHLDCRILTVGCVVDVGFRRRRQSEIGVTDSE</sequence>
<gene>
    <name evidence="2" type="ORF">AVEN_173618_1</name>
    <name evidence="1" type="ORF">AVEN_245761_1</name>
</gene>
<keyword evidence="3" id="KW-1185">Reference proteome</keyword>
<evidence type="ECO:0000313" key="2">
    <source>
        <dbReference type="EMBL" id="GBO00716.1"/>
    </source>
</evidence>
<dbReference type="AlphaFoldDB" id="A0A4Y2TMS8"/>
<reference evidence="1 3" key="1">
    <citation type="journal article" date="2019" name="Sci. Rep.">
        <title>Orb-weaving spider Araneus ventricosus genome elucidates the spidroin gene catalogue.</title>
        <authorList>
            <person name="Kono N."/>
            <person name="Nakamura H."/>
            <person name="Ohtoshi R."/>
            <person name="Moran D.A.P."/>
            <person name="Shinohara A."/>
            <person name="Yoshida Y."/>
            <person name="Fujiwara M."/>
            <person name="Mori M."/>
            <person name="Tomita M."/>
            <person name="Arakawa K."/>
        </authorList>
    </citation>
    <scope>NUCLEOTIDE SEQUENCE [LARGE SCALE GENOMIC DNA]</scope>
</reference>
<name>A0A4Y2TMS8_ARAVE</name>
<comment type="caution">
    <text evidence="1">The sequence shown here is derived from an EMBL/GenBank/DDBJ whole genome shotgun (WGS) entry which is preliminary data.</text>
</comment>
<evidence type="ECO:0000313" key="3">
    <source>
        <dbReference type="Proteomes" id="UP000499080"/>
    </source>
</evidence>
<protein>
    <submittedName>
        <fullName evidence="1">Uncharacterized protein</fullName>
    </submittedName>
</protein>
<dbReference type="EMBL" id="BGPR01029112">
    <property type="protein sequence ID" value="GBO00690.1"/>
    <property type="molecule type" value="Genomic_DNA"/>
</dbReference>
<accession>A0A4Y2TMS8</accession>
<dbReference type="EMBL" id="BGPR01029123">
    <property type="protein sequence ID" value="GBO00716.1"/>
    <property type="molecule type" value="Genomic_DNA"/>
</dbReference>
<organism evidence="1 3">
    <name type="scientific">Araneus ventricosus</name>
    <name type="common">Orbweaver spider</name>
    <name type="synonym">Epeira ventricosa</name>
    <dbReference type="NCBI Taxonomy" id="182803"/>
    <lineage>
        <taxon>Eukaryota</taxon>
        <taxon>Metazoa</taxon>
        <taxon>Ecdysozoa</taxon>
        <taxon>Arthropoda</taxon>
        <taxon>Chelicerata</taxon>
        <taxon>Arachnida</taxon>
        <taxon>Araneae</taxon>
        <taxon>Araneomorphae</taxon>
        <taxon>Entelegynae</taxon>
        <taxon>Araneoidea</taxon>
        <taxon>Araneidae</taxon>
        <taxon>Araneus</taxon>
    </lineage>
</organism>
<evidence type="ECO:0000313" key="1">
    <source>
        <dbReference type="EMBL" id="GBO00690.1"/>
    </source>
</evidence>